<dbReference type="InterPro" id="IPR036291">
    <property type="entry name" value="NAD(P)-bd_dom_sf"/>
</dbReference>
<dbReference type="GO" id="GO:0019752">
    <property type="term" value="P:carboxylic acid metabolic process"/>
    <property type="evidence" value="ECO:0007669"/>
    <property type="project" value="UniProtKB-ARBA"/>
</dbReference>
<dbReference type="PANTHER" id="PTHR13812:SF19">
    <property type="entry name" value="KETIMINE REDUCTASE MU-CRYSTALLIN"/>
    <property type="match status" value="1"/>
</dbReference>
<evidence type="ECO:0000256" key="1">
    <source>
        <dbReference type="ARBA" id="ARBA00008903"/>
    </source>
</evidence>
<dbReference type="KEGG" id="cmic:caldi_12240"/>
<gene>
    <name evidence="2" type="ORF">caldi_12240</name>
</gene>
<dbReference type="Pfam" id="PF02423">
    <property type="entry name" value="OCD_Mu_crystall"/>
    <property type="match status" value="1"/>
</dbReference>
<name>A0AA35CIZ8_9FIRM</name>
<dbReference type="InterPro" id="IPR023401">
    <property type="entry name" value="ODC_N"/>
</dbReference>
<dbReference type="GO" id="GO:0016491">
    <property type="term" value="F:oxidoreductase activity"/>
    <property type="evidence" value="ECO:0007669"/>
    <property type="project" value="UniProtKB-ARBA"/>
</dbReference>
<dbReference type="RefSeq" id="WP_264844198.1">
    <property type="nucleotide sequence ID" value="NZ_AP025628.1"/>
</dbReference>
<protein>
    <submittedName>
        <fullName evidence="2">Delta(1)-pyrroline-2-carboxylate reductase</fullName>
    </submittedName>
</protein>
<dbReference type="FunFam" id="3.40.50.720:FF:000311">
    <property type="entry name" value="Ornithine cyclodeaminase"/>
    <property type="match status" value="1"/>
</dbReference>
<dbReference type="Gene3D" id="3.30.1780.10">
    <property type="entry name" value="ornithine cyclodeaminase, domain 1"/>
    <property type="match status" value="1"/>
</dbReference>
<dbReference type="AlphaFoldDB" id="A0AA35CIZ8"/>
<dbReference type="PIRSF" id="PIRSF001439">
    <property type="entry name" value="CryM"/>
    <property type="match status" value="1"/>
</dbReference>
<reference evidence="2" key="1">
    <citation type="submission" date="2022-03" db="EMBL/GenBank/DDBJ databases">
        <title>Complete genome sequence of Caldinitratiruptor microaerophilus.</title>
        <authorList>
            <person name="Mukaiyama R."/>
            <person name="Nishiyama T."/>
            <person name="Ueda K."/>
        </authorList>
    </citation>
    <scope>NUCLEOTIDE SEQUENCE</scope>
    <source>
        <strain evidence="2">JCM 16183</strain>
    </source>
</reference>
<dbReference type="EMBL" id="AP025628">
    <property type="protein sequence ID" value="BDG60134.1"/>
    <property type="molecule type" value="Genomic_DNA"/>
</dbReference>
<dbReference type="SUPFAM" id="SSF51735">
    <property type="entry name" value="NAD(P)-binding Rossmann-fold domains"/>
    <property type="match status" value="1"/>
</dbReference>
<keyword evidence="3" id="KW-1185">Reference proteome</keyword>
<dbReference type="InterPro" id="IPR003462">
    <property type="entry name" value="ODC_Mu_crystall"/>
</dbReference>
<dbReference type="Gene3D" id="3.40.50.720">
    <property type="entry name" value="NAD(P)-binding Rossmann-like Domain"/>
    <property type="match status" value="1"/>
</dbReference>
<dbReference type="Proteomes" id="UP001163687">
    <property type="component" value="Chromosome"/>
</dbReference>
<dbReference type="GO" id="GO:0005737">
    <property type="term" value="C:cytoplasm"/>
    <property type="evidence" value="ECO:0007669"/>
    <property type="project" value="TreeGrafter"/>
</dbReference>
<dbReference type="PANTHER" id="PTHR13812">
    <property type="entry name" value="KETIMINE REDUCTASE MU-CRYSTALLIN"/>
    <property type="match status" value="1"/>
</dbReference>
<accession>A0AA35CIZ8</accession>
<evidence type="ECO:0000313" key="3">
    <source>
        <dbReference type="Proteomes" id="UP001163687"/>
    </source>
</evidence>
<sequence length="334" mass="35190">MLILSAQDQARALAMPEAIEAVGEALSHFSGGRANVPLRTGIPVPEQGATALFMPALVAGAGSLGVKYVSVFPRNAGRDKPVIHGAVLLADPETGEPLALLEGSYLTALRTGAASGLATRYLARPDAAVAAIIGTGTQARMALRAVAAVRRLREVRLYNRRREKAETFARELAAQLGPEVPRLQVSPDPGEAVRGADIVVTATTSHTPVFPAGAVGTGVHICAIGSFRPDMQEVPGEVVARADKVVVESREAALAEAGDLLIPIREGLWEAGRLHAELGEIHSGHRPGRERADELTLFKSVGLAVMDVVVGRRIYERARQLGIGQEVDLGVFPS</sequence>
<organism evidence="2 3">
    <name type="scientific">Caldinitratiruptor microaerophilus</name>
    <dbReference type="NCBI Taxonomy" id="671077"/>
    <lineage>
        <taxon>Bacteria</taxon>
        <taxon>Bacillati</taxon>
        <taxon>Bacillota</taxon>
        <taxon>Clostridia</taxon>
        <taxon>Eubacteriales</taxon>
        <taxon>Symbiobacteriaceae</taxon>
        <taxon>Caldinitratiruptor</taxon>
    </lineage>
</organism>
<proteinExistence type="inferred from homology"/>
<evidence type="ECO:0000313" key="2">
    <source>
        <dbReference type="EMBL" id="BDG60134.1"/>
    </source>
</evidence>
<comment type="similarity">
    <text evidence="1">Belongs to the ornithine cyclodeaminase/mu-crystallin family.</text>
</comment>